<protein>
    <submittedName>
        <fullName evidence="2">Uncharacterized protein</fullName>
    </submittedName>
</protein>
<accession>K3X6W6</accession>
<sequence length="496" mass="55155">MRNAGSMDTAMSASPAGSPPASPLADASGIHHVSKKTRTLPPATSSSTLAFQVLTNPKLWGNITTIMDGIPWLVREFIEYIREGGEDEKSKYNVDPFRRDKFPRGNGFFTHAAIIENNTKVLKMIGSQREALHRFRKLQSCDVVRCAVAHNRLELLKWLVQSLTADPTWEWEVDLMKTAVTASCDMDGNSICPDLELLEWLDNNCPSDSIKLTGDDIAHAAGCGRLEVVRWIHEHNYAFTVKAMDLAATNGHLEVVQFLHENRSEGCGRDAMNGAAANGYYDIVKFLHENRAEGCSMAAMDRAAKNGNFPIIQFLHENRPEGCTRNAMDGAAGNGFLEIVKFLHENRTEGCSTRAMDDAADNGHLEVLKFLHANRMEGFSDRGTKWKARNTYLEMVQFLHEHHPTGFSAATMDCAAAEGDLDVVRFLHDNREEGCTTNAIDLAAAGGHLEVVKFLHENRTEGCSILALRHAMEEGHEEVVKFLYVNRYKNLAPRSL</sequence>
<dbReference type="AlphaFoldDB" id="K3X6W6"/>
<evidence type="ECO:0000313" key="3">
    <source>
        <dbReference type="Proteomes" id="UP000019132"/>
    </source>
</evidence>
<dbReference type="SUPFAM" id="SSF48403">
    <property type="entry name" value="Ankyrin repeat"/>
    <property type="match status" value="1"/>
</dbReference>
<feature type="region of interest" description="Disordered" evidence="1">
    <location>
        <begin position="1"/>
        <end position="43"/>
    </location>
</feature>
<evidence type="ECO:0000256" key="1">
    <source>
        <dbReference type="SAM" id="MobiDB-lite"/>
    </source>
</evidence>
<dbReference type="Proteomes" id="UP000019132">
    <property type="component" value="Unassembled WGS sequence"/>
</dbReference>
<dbReference type="Pfam" id="PF13637">
    <property type="entry name" value="Ank_4"/>
    <property type="match status" value="1"/>
</dbReference>
<organism evidence="2 3">
    <name type="scientific">Globisporangium ultimum (strain ATCC 200006 / CBS 805.95 / DAOM BR144)</name>
    <name type="common">Pythium ultimum</name>
    <dbReference type="NCBI Taxonomy" id="431595"/>
    <lineage>
        <taxon>Eukaryota</taxon>
        <taxon>Sar</taxon>
        <taxon>Stramenopiles</taxon>
        <taxon>Oomycota</taxon>
        <taxon>Peronosporomycetes</taxon>
        <taxon>Pythiales</taxon>
        <taxon>Pythiaceae</taxon>
        <taxon>Globisporangium</taxon>
    </lineage>
</organism>
<dbReference type="VEuPathDB" id="FungiDB:PYU1_G012938"/>
<dbReference type="EnsemblProtists" id="PYU1_T012965">
    <property type="protein sequence ID" value="PYU1_T012965"/>
    <property type="gene ID" value="PYU1_G012938"/>
</dbReference>
<dbReference type="InterPro" id="IPR036770">
    <property type="entry name" value="Ankyrin_rpt-contain_sf"/>
</dbReference>
<name>K3X6W6_GLOUD</name>
<reference evidence="3" key="1">
    <citation type="journal article" date="2010" name="Genome Biol.">
        <title>Genome sequence of the necrotrophic plant pathogen Pythium ultimum reveals original pathogenicity mechanisms and effector repertoire.</title>
        <authorList>
            <person name="Levesque C.A."/>
            <person name="Brouwer H."/>
            <person name="Cano L."/>
            <person name="Hamilton J.P."/>
            <person name="Holt C."/>
            <person name="Huitema E."/>
            <person name="Raffaele S."/>
            <person name="Robideau G.P."/>
            <person name="Thines M."/>
            <person name="Win J."/>
            <person name="Zerillo M.M."/>
            <person name="Beakes G.W."/>
            <person name="Boore J.L."/>
            <person name="Busam D."/>
            <person name="Dumas B."/>
            <person name="Ferriera S."/>
            <person name="Fuerstenberg S.I."/>
            <person name="Gachon C.M."/>
            <person name="Gaulin E."/>
            <person name="Govers F."/>
            <person name="Grenville-Briggs L."/>
            <person name="Horner N."/>
            <person name="Hostetler J."/>
            <person name="Jiang R.H."/>
            <person name="Johnson J."/>
            <person name="Krajaejun T."/>
            <person name="Lin H."/>
            <person name="Meijer H.J."/>
            <person name="Moore B."/>
            <person name="Morris P."/>
            <person name="Phuntmart V."/>
            <person name="Puiu D."/>
            <person name="Shetty J."/>
            <person name="Stajich J.E."/>
            <person name="Tripathy S."/>
            <person name="Wawra S."/>
            <person name="van West P."/>
            <person name="Whitty B.R."/>
            <person name="Coutinho P.M."/>
            <person name="Henrissat B."/>
            <person name="Martin F."/>
            <person name="Thomas P.D."/>
            <person name="Tyler B.M."/>
            <person name="De Vries R.P."/>
            <person name="Kamoun S."/>
            <person name="Yandell M."/>
            <person name="Tisserat N."/>
            <person name="Buell C.R."/>
        </authorList>
    </citation>
    <scope>NUCLEOTIDE SEQUENCE</scope>
    <source>
        <strain evidence="3">DAOM:BR144</strain>
    </source>
</reference>
<dbReference type="Pfam" id="PF12796">
    <property type="entry name" value="Ank_2"/>
    <property type="match status" value="2"/>
</dbReference>
<dbReference type="Gene3D" id="1.25.40.20">
    <property type="entry name" value="Ankyrin repeat-containing domain"/>
    <property type="match status" value="3"/>
</dbReference>
<dbReference type="PANTHER" id="PTHR46586:SF3">
    <property type="entry name" value="ANKYRIN REPEAT-CONTAINING PROTEIN"/>
    <property type="match status" value="1"/>
</dbReference>
<dbReference type="InterPro" id="IPR002110">
    <property type="entry name" value="Ankyrin_rpt"/>
</dbReference>
<dbReference type="HOGENOM" id="CLU_014745_3_0_1"/>
<dbReference type="EMBL" id="GL376607">
    <property type="status" value="NOT_ANNOTATED_CDS"/>
    <property type="molecule type" value="Genomic_DNA"/>
</dbReference>
<dbReference type="InterPro" id="IPR052050">
    <property type="entry name" value="SecEffector_AnkRepeat"/>
</dbReference>
<keyword evidence="3" id="KW-1185">Reference proteome</keyword>
<dbReference type="InParanoid" id="K3X6W6"/>
<dbReference type="PANTHER" id="PTHR46586">
    <property type="entry name" value="ANKYRIN REPEAT-CONTAINING PROTEIN"/>
    <property type="match status" value="1"/>
</dbReference>
<reference evidence="2" key="3">
    <citation type="submission" date="2015-02" db="UniProtKB">
        <authorList>
            <consortium name="EnsemblProtists"/>
        </authorList>
    </citation>
    <scope>IDENTIFICATION</scope>
    <source>
        <strain evidence="2">DAOM BR144</strain>
    </source>
</reference>
<dbReference type="OMA" id="NEGCEDY"/>
<proteinExistence type="predicted"/>
<evidence type="ECO:0000313" key="2">
    <source>
        <dbReference type="EnsemblProtists" id="PYU1_T012965"/>
    </source>
</evidence>
<dbReference type="eggNOG" id="ENOG502SPFS">
    <property type="taxonomic scope" value="Eukaryota"/>
</dbReference>
<reference evidence="3" key="2">
    <citation type="submission" date="2010-04" db="EMBL/GenBank/DDBJ databases">
        <authorList>
            <person name="Buell R."/>
            <person name="Hamilton J."/>
            <person name="Hostetler J."/>
        </authorList>
    </citation>
    <scope>NUCLEOTIDE SEQUENCE [LARGE SCALE GENOMIC DNA]</scope>
    <source>
        <strain evidence="3">DAOM:BR144</strain>
    </source>
</reference>